<sequence>MNKAAEKNTQQLNTIFVSPMRSYTIAALDYYDQVVSAQLDAARAYTDMSVSQMRTWLDVQDADSLKKAVDSQQKAAGDMVERFKGDAEKLTSLGQTFMQESQKMTEQNVKNATEVTQKAANEATQKIANQ</sequence>
<evidence type="ECO:0000259" key="1">
    <source>
        <dbReference type="Pfam" id="PF09361"/>
    </source>
</evidence>
<reference evidence="2 3" key="1">
    <citation type="journal article" date="2015" name="Int. J. Syst. Evol. Microbiol.">
        <title>Halomonas salicampi sp. nov., a halotolerant and alkalitolerant bacterium isolated from a saltern soil.</title>
        <authorList>
            <person name="Lee J.C."/>
            <person name="Kim Y.S."/>
            <person name="Yun B.S."/>
            <person name="Whang K.S."/>
        </authorList>
    </citation>
    <scope>NUCLEOTIDE SEQUENCE [LARGE SCALE GENOMIC DNA]</scope>
    <source>
        <strain evidence="2 3">BH103</strain>
    </source>
</reference>
<dbReference type="InterPro" id="IPR018968">
    <property type="entry name" value="Phasin"/>
</dbReference>
<proteinExistence type="predicted"/>
<dbReference type="Pfam" id="PF09361">
    <property type="entry name" value="Phasin_2"/>
    <property type="match status" value="1"/>
</dbReference>
<accession>A0A7Z0RU89</accession>
<keyword evidence="3" id="KW-1185">Reference proteome</keyword>
<evidence type="ECO:0000313" key="2">
    <source>
        <dbReference type="EMBL" id="NYS59965.1"/>
    </source>
</evidence>
<protein>
    <submittedName>
        <fullName evidence="2">Phasin family protein</fullName>
    </submittedName>
</protein>
<dbReference type="RefSeq" id="WP_179929297.1">
    <property type="nucleotide sequence ID" value="NZ_JACCDF010000002.1"/>
</dbReference>
<organism evidence="2 3">
    <name type="scientific">Vreelandella salicampi</name>
    <dbReference type="NCBI Taxonomy" id="1449798"/>
    <lineage>
        <taxon>Bacteria</taxon>
        <taxon>Pseudomonadati</taxon>
        <taxon>Pseudomonadota</taxon>
        <taxon>Gammaproteobacteria</taxon>
        <taxon>Oceanospirillales</taxon>
        <taxon>Halomonadaceae</taxon>
        <taxon>Vreelandella</taxon>
    </lineage>
</organism>
<evidence type="ECO:0000313" key="3">
    <source>
        <dbReference type="Proteomes" id="UP000586119"/>
    </source>
</evidence>
<comment type="caution">
    <text evidence="2">The sequence shown here is derived from an EMBL/GenBank/DDBJ whole genome shotgun (WGS) entry which is preliminary data.</text>
</comment>
<dbReference type="EMBL" id="JACCDF010000002">
    <property type="protein sequence ID" value="NYS59965.1"/>
    <property type="molecule type" value="Genomic_DNA"/>
</dbReference>
<dbReference type="Proteomes" id="UP000586119">
    <property type="component" value="Unassembled WGS sequence"/>
</dbReference>
<name>A0A7Z0RU89_9GAMM</name>
<feature type="domain" description="Phasin" evidence="1">
    <location>
        <begin position="16"/>
        <end position="109"/>
    </location>
</feature>
<gene>
    <name evidence="2" type="ORF">HZS81_04220</name>
</gene>
<dbReference type="AlphaFoldDB" id="A0A7Z0RU89"/>